<reference evidence="1 2" key="1">
    <citation type="submission" date="2019-06" db="EMBL/GenBank/DDBJ databases">
        <title>Sequencing the genomes of 1000 actinobacteria strains.</title>
        <authorList>
            <person name="Klenk H.-P."/>
        </authorList>
    </citation>
    <scope>NUCLEOTIDE SEQUENCE [LARGE SCALE GENOMIC DNA]</scope>
    <source>
        <strain evidence="1 2">DSM 46837</strain>
    </source>
</reference>
<keyword evidence="2" id="KW-1185">Reference proteome</keyword>
<dbReference type="SUPFAM" id="SSF47598">
    <property type="entry name" value="Ribbon-helix-helix"/>
    <property type="match status" value="1"/>
</dbReference>
<dbReference type="EMBL" id="VFQE01000001">
    <property type="protein sequence ID" value="TQN43438.1"/>
    <property type="molecule type" value="Genomic_DNA"/>
</dbReference>
<name>A0A543PH79_9ACTN</name>
<dbReference type="RefSeq" id="WP_142025935.1">
    <property type="nucleotide sequence ID" value="NZ_VFQE01000001.1"/>
</dbReference>
<proteinExistence type="predicted"/>
<dbReference type="OrthoDB" id="5197250at2"/>
<evidence type="ECO:0000313" key="1">
    <source>
        <dbReference type="EMBL" id="TQN43438.1"/>
    </source>
</evidence>
<comment type="caution">
    <text evidence="1">The sequence shown here is derived from an EMBL/GenBank/DDBJ whole genome shotgun (WGS) entry which is preliminary data.</text>
</comment>
<evidence type="ECO:0008006" key="3">
    <source>
        <dbReference type="Google" id="ProtNLM"/>
    </source>
</evidence>
<accession>A0A543PH79</accession>
<dbReference type="GO" id="GO:0006355">
    <property type="term" value="P:regulation of DNA-templated transcription"/>
    <property type="evidence" value="ECO:0007669"/>
    <property type="project" value="InterPro"/>
</dbReference>
<organism evidence="1 2">
    <name type="scientific">Blastococcus colisei</name>
    <dbReference type="NCBI Taxonomy" id="1564162"/>
    <lineage>
        <taxon>Bacteria</taxon>
        <taxon>Bacillati</taxon>
        <taxon>Actinomycetota</taxon>
        <taxon>Actinomycetes</taxon>
        <taxon>Geodermatophilales</taxon>
        <taxon>Geodermatophilaceae</taxon>
        <taxon>Blastococcus</taxon>
    </lineage>
</organism>
<sequence>MTKYRMGPDVDLRREDVRDSQGRRITEEYAERATDDALAFVGRGRPSLTGAKAPSPQVTFRVTPELRAKAAAEAARQGRRISDVAREALERYLAS</sequence>
<protein>
    <recommendedName>
        <fullName evidence="3">Ribbon-helix-helix CopG family protein</fullName>
    </recommendedName>
</protein>
<gene>
    <name evidence="1" type="ORF">FHU33_2883</name>
</gene>
<dbReference type="InterPro" id="IPR010985">
    <property type="entry name" value="Ribbon_hlx_hlx"/>
</dbReference>
<dbReference type="AlphaFoldDB" id="A0A543PH79"/>
<dbReference type="Proteomes" id="UP000319865">
    <property type="component" value="Unassembled WGS sequence"/>
</dbReference>
<evidence type="ECO:0000313" key="2">
    <source>
        <dbReference type="Proteomes" id="UP000319865"/>
    </source>
</evidence>